<dbReference type="Pfam" id="PF01965">
    <property type="entry name" value="DJ-1_PfpI"/>
    <property type="match status" value="1"/>
</dbReference>
<reference evidence="2 3" key="1">
    <citation type="submission" date="2024-04" db="EMBL/GenBank/DDBJ databases">
        <authorList>
            <person name="Abashina T."/>
            <person name="Shaikin A."/>
        </authorList>
    </citation>
    <scope>NUCLEOTIDE SEQUENCE [LARGE SCALE GENOMIC DNA]</scope>
    <source>
        <strain evidence="2 3">AAFK</strain>
    </source>
</reference>
<organism evidence="2 3">
    <name type="scientific">Thermithiobacillus plumbiphilus</name>
    <dbReference type="NCBI Taxonomy" id="1729899"/>
    <lineage>
        <taxon>Bacteria</taxon>
        <taxon>Pseudomonadati</taxon>
        <taxon>Pseudomonadota</taxon>
        <taxon>Acidithiobacillia</taxon>
        <taxon>Acidithiobacillales</taxon>
        <taxon>Thermithiobacillaceae</taxon>
        <taxon>Thermithiobacillus</taxon>
    </lineage>
</organism>
<evidence type="ECO:0000313" key="2">
    <source>
        <dbReference type="EMBL" id="MEK8090203.1"/>
    </source>
</evidence>
<evidence type="ECO:0000313" key="3">
    <source>
        <dbReference type="Proteomes" id="UP001446205"/>
    </source>
</evidence>
<protein>
    <submittedName>
        <fullName evidence="2">DJ-1 family glyoxalase III</fullName>
    </submittedName>
</protein>
<sequence length="183" mass="19588">MTRVLLPLAEGFEDLEAVTIIDILRRAGIEMVTAGLQAGPVTGARGTRVLPDSQLDEVLAQKFDLLVLPGGQPGTRNLQADPRIRKLLLQRQDQGEFVAAICAAPGILADVGLLTGKRATSFPGAIDATRTDLEYREDSVVVDGSIITSRGPGTAMDFALTLVDLLEGPQRRDSVERSLMRPA</sequence>
<dbReference type="PANTHER" id="PTHR48094:SF12">
    <property type="entry name" value="PARKINSON DISEASE PROTEIN 7 HOMOLOG"/>
    <property type="match status" value="1"/>
</dbReference>
<dbReference type="PANTHER" id="PTHR48094">
    <property type="entry name" value="PROTEIN/NUCLEIC ACID DEGLYCASE DJ-1-RELATED"/>
    <property type="match status" value="1"/>
</dbReference>
<dbReference type="Gene3D" id="3.40.50.880">
    <property type="match status" value="1"/>
</dbReference>
<dbReference type="CDD" id="cd03135">
    <property type="entry name" value="GATase1_DJ-1"/>
    <property type="match status" value="1"/>
</dbReference>
<dbReference type="InterPro" id="IPR029062">
    <property type="entry name" value="Class_I_gatase-like"/>
</dbReference>
<dbReference type="RefSeq" id="WP_341371259.1">
    <property type="nucleotide sequence ID" value="NZ_JBBPCO010000010.1"/>
</dbReference>
<gene>
    <name evidence="2" type="ORF">WOB96_10565</name>
</gene>
<keyword evidence="3" id="KW-1185">Reference proteome</keyword>
<evidence type="ECO:0000259" key="1">
    <source>
        <dbReference type="Pfam" id="PF01965"/>
    </source>
</evidence>
<comment type="caution">
    <text evidence="2">The sequence shown here is derived from an EMBL/GenBank/DDBJ whole genome shotgun (WGS) entry which is preliminary data.</text>
</comment>
<dbReference type="SUPFAM" id="SSF52317">
    <property type="entry name" value="Class I glutamine amidotransferase-like"/>
    <property type="match status" value="1"/>
</dbReference>
<dbReference type="EMBL" id="JBBPCO010000010">
    <property type="protein sequence ID" value="MEK8090203.1"/>
    <property type="molecule type" value="Genomic_DNA"/>
</dbReference>
<dbReference type="InterPro" id="IPR002818">
    <property type="entry name" value="DJ-1/PfpI"/>
</dbReference>
<feature type="domain" description="DJ-1/PfpI" evidence="1">
    <location>
        <begin position="3"/>
        <end position="164"/>
    </location>
</feature>
<dbReference type="Proteomes" id="UP001446205">
    <property type="component" value="Unassembled WGS sequence"/>
</dbReference>
<accession>A0ABU9D9J6</accession>
<dbReference type="InterPro" id="IPR006287">
    <property type="entry name" value="DJ-1"/>
</dbReference>
<proteinExistence type="predicted"/>
<dbReference type="NCBIfam" id="TIGR01383">
    <property type="entry name" value="not_thiJ"/>
    <property type="match status" value="1"/>
</dbReference>
<name>A0ABU9D9J6_9PROT</name>
<dbReference type="InterPro" id="IPR050325">
    <property type="entry name" value="Prot/Nucl_acid_deglycase"/>
</dbReference>